<protein>
    <submittedName>
        <fullName evidence="2">Uncharacterized protein</fullName>
    </submittedName>
</protein>
<gene>
    <name evidence="2" type="ORF">FGM00_10615</name>
</gene>
<keyword evidence="3" id="KW-1185">Reference proteome</keyword>
<dbReference type="AlphaFoldDB" id="A0A5B7SQP8"/>
<name>A0A5B7SQP8_9FLAO</name>
<evidence type="ECO:0000256" key="1">
    <source>
        <dbReference type="SAM" id="MobiDB-lite"/>
    </source>
</evidence>
<proteinExistence type="predicted"/>
<feature type="region of interest" description="Disordered" evidence="1">
    <location>
        <begin position="205"/>
        <end position="224"/>
    </location>
</feature>
<feature type="compositionally biased region" description="Basic residues" evidence="1">
    <location>
        <begin position="212"/>
        <end position="224"/>
    </location>
</feature>
<dbReference type="RefSeq" id="WP_138852887.1">
    <property type="nucleotide sequence ID" value="NZ_CP040710.1"/>
</dbReference>
<evidence type="ECO:0000313" key="2">
    <source>
        <dbReference type="EMBL" id="QCX00542.1"/>
    </source>
</evidence>
<dbReference type="KEGG" id="asag:FGM00_10615"/>
<accession>A0A5B7SQP8</accession>
<dbReference type="OrthoDB" id="669636at2"/>
<evidence type="ECO:0000313" key="3">
    <source>
        <dbReference type="Proteomes" id="UP000310017"/>
    </source>
</evidence>
<organism evidence="2 3">
    <name type="scientific">Aggregatimonas sangjinii</name>
    <dbReference type="NCBI Taxonomy" id="2583587"/>
    <lineage>
        <taxon>Bacteria</taxon>
        <taxon>Pseudomonadati</taxon>
        <taxon>Bacteroidota</taxon>
        <taxon>Flavobacteriia</taxon>
        <taxon>Flavobacteriales</taxon>
        <taxon>Flavobacteriaceae</taxon>
        <taxon>Aggregatimonas</taxon>
    </lineage>
</organism>
<dbReference type="Gene3D" id="3.40.50.10610">
    <property type="entry name" value="ABC-type transport auxiliary lipoprotein component"/>
    <property type="match status" value="1"/>
</dbReference>
<reference evidence="2 3" key="1">
    <citation type="submission" date="2019-05" db="EMBL/GenBank/DDBJ databases">
        <title>Genome sequencing of F202Z8.</title>
        <authorList>
            <person name="Kwon Y.M."/>
        </authorList>
    </citation>
    <scope>NUCLEOTIDE SEQUENCE [LARGE SCALE GENOMIC DNA]</scope>
    <source>
        <strain evidence="2 3">F202Z8</strain>
    </source>
</reference>
<sequence length="224" mass="25850">MKRHLLFSLLVFAFFFASGQKNIYESNKFDELSNDHEVLAILPFLTRLDLKNDLTKEELRALEKKEGLAVQNALETYFSKRKKKKKFTVNFQNIKNTNAILAKNDISYDNMDIYTVKELSAILGVDGIISGNLDLNILLSNGIPTEFSIIDYFLGQADYGRIGIKISDGAIGKLLWKYEKQITKKTGKNTEDLIDRMMKLAAKKFPYDRPKRKERRKMRKANQP</sequence>
<dbReference type="Proteomes" id="UP000310017">
    <property type="component" value="Chromosome"/>
</dbReference>
<dbReference type="EMBL" id="CP040710">
    <property type="protein sequence ID" value="QCX00542.1"/>
    <property type="molecule type" value="Genomic_DNA"/>
</dbReference>